<keyword evidence="1" id="KW-0175">Coiled coil</keyword>
<dbReference type="PANTHER" id="PTHR32309:SF13">
    <property type="entry name" value="FERRIC ENTEROBACTIN TRANSPORT PROTEIN FEPE"/>
    <property type="match status" value="1"/>
</dbReference>
<dbReference type="Proteomes" id="UP000242561">
    <property type="component" value="Chromosome"/>
</dbReference>
<reference evidence="3 4" key="1">
    <citation type="submission" date="2016-11" db="EMBL/GenBank/DDBJ databases">
        <title>Sphingorhabdus sp. LPB0140, isolated from marine environment.</title>
        <authorList>
            <person name="Kim E."/>
            <person name="Yi H."/>
        </authorList>
    </citation>
    <scope>NUCLEOTIDE SEQUENCE [LARGE SCALE GENOMIC DNA]</scope>
    <source>
        <strain evidence="3 4">LPB0140</strain>
    </source>
</reference>
<dbReference type="InterPro" id="IPR050445">
    <property type="entry name" value="Bact_polysacc_biosynth/exp"/>
</dbReference>
<evidence type="ECO:0000313" key="3">
    <source>
        <dbReference type="EMBL" id="APG61675.1"/>
    </source>
</evidence>
<dbReference type="RefSeq" id="WP_072558321.1">
    <property type="nucleotide sequence ID" value="NZ_CP018154.1"/>
</dbReference>
<accession>A0A1L3J983</accession>
<evidence type="ECO:0000256" key="1">
    <source>
        <dbReference type="SAM" id="Coils"/>
    </source>
</evidence>
<dbReference type="AlphaFoldDB" id="A0A1L3J983"/>
<keyword evidence="2" id="KW-0812">Transmembrane</keyword>
<dbReference type="KEGG" id="sphl:LPB140_01175"/>
<keyword evidence="2" id="KW-1133">Transmembrane helix</keyword>
<dbReference type="STRING" id="1913578.LPB140_01175"/>
<gene>
    <name evidence="3" type="ORF">LPB140_01175</name>
</gene>
<feature type="transmembrane region" description="Helical" evidence="2">
    <location>
        <begin position="436"/>
        <end position="459"/>
    </location>
</feature>
<organism evidence="3 4">
    <name type="scientific">Sphingorhabdus lutea</name>
    <dbReference type="NCBI Taxonomy" id="1913578"/>
    <lineage>
        <taxon>Bacteria</taxon>
        <taxon>Pseudomonadati</taxon>
        <taxon>Pseudomonadota</taxon>
        <taxon>Alphaproteobacteria</taxon>
        <taxon>Sphingomonadales</taxon>
        <taxon>Sphingomonadaceae</taxon>
        <taxon>Sphingorhabdus</taxon>
    </lineage>
</organism>
<protein>
    <recommendedName>
        <fullName evidence="5">Lipopolysaccharide biosynthesis protein</fullName>
    </recommendedName>
</protein>
<dbReference type="EMBL" id="CP018154">
    <property type="protein sequence ID" value="APG61675.1"/>
    <property type="molecule type" value="Genomic_DNA"/>
</dbReference>
<dbReference type="GO" id="GO:0004713">
    <property type="term" value="F:protein tyrosine kinase activity"/>
    <property type="evidence" value="ECO:0007669"/>
    <property type="project" value="TreeGrafter"/>
</dbReference>
<keyword evidence="2" id="KW-0472">Membrane</keyword>
<feature type="coiled-coil region" evidence="1">
    <location>
        <begin position="187"/>
        <end position="243"/>
    </location>
</feature>
<feature type="transmembrane region" description="Helical" evidence="2">
    <location>
        <begin position="32"/>
        <end position="53"/>
    </location>
</feature>
<name>A0A1L3J983_9SPHN</name>
<dbReference type="GO" id="GO:0005886">
    <property type="term" value="C:plasma membrane"/>
    <property type="evidence" value="ECO:0007669"/>
    <property type="project" value="TreeGrafter"/>
</dbReference>
<dbReference type="PANTHER" id="PTHR32309">
    <property type="entry name" value="TYROSINE-PROTEIN KINASE"/>
    <property type="match status" value="1"/>
</dbReference>
<evidence type="ECO:0000256" key="2">
    <source>
        <dbReference type="SAM" id="Phobius"/>
    </source>
</evidence>
<evidence type="ECO:0008006" key="5">
    <source>
        <dbReference type="Google" id="ProtNLM"/>
    </source>
</evidence>
<keyword evidence="4" id="KW-1185">Reference proteome</keyword>
<sequence length="471" mass="51648">MKHEKIIIPDKLSQFLSWARRGKIDDNRLRRYILFVSANIIILWAICLIYLAVAPRYYQSNFTMILPGNGVGSSLNLESIGQASSSSTSAFSSATLSPTESYKRLLLADITMDRATEGLSDEEARTFGKPNVKLVDQTNLIEVSLDATDPKKAQIQARKLRDAFLLGLDNLRQDEAAKREASDRINIARLETKVKEAQARLFEFQGKSGLVSMDQFDSKFTAIENLKERARSLEADANGQHAASGSITSSIQSSPRMARNAMVLKGDPEFQAMLAQHADAKVRYAKASSTLGVNHPEVVEAREQVNSLAGDYRARGSKLTGMRGADVDKFADLSVTDSRSGLMGNMVMQRASASSASSSLSTVRRQLRSLKSETPELIEKAAILAELQRDLRVAEAVFSSALARLDTSKMDPFSSYPLVQILEEPTLAKSPSSPSILMTLVGAIAATIFLLIGFVILWFRPLILDKILPKG</sequence>
<dbReference type="OrthoDB" id="6148968at2"/>
<proteinExistence type="predicted"/>
<evidence type="ECO:0000313" key="4">
    <source>
        <dbReference type="Proteomes" id="UP000242561"/>
    </source>
</evidence>